<dbReference type="VEuPathDB" id="FungiDB:C8Q69DRAFT_459642"/>
<proteinExistence type="predicted"/>
<organism evidence="1 2">
    <name type="scientific">Byssochlamys spectabilis</name>
    <name type="common">Paecilomyces variotii</name>
    <dbReference type="NCBI Taxonomy" id="264951"/>
    <lineage>
        <taxon>Eukaryota</taxon>
        <taxon>Fungi</taxon>
        <taxon>Dikarya</taxon>
        <taxon>Ascomycota</taxon>
        <taxon>Pezizomycotina</taxon>
        <taxon>Eurotiomycetes</taxon>
        <taxon>Eurotiomycetidae</taxon>
        <taxon>Eurotiales</taxon>
        <taxon>Thermoascaceae</taxon>
        <taxon>Paecilomyces</taxon>
    </lineage>
</organism>
<evidence type="ECO:0000313" key="1">
    <source>
        <dbReference type="EMBL" id="RWQ98657.1"/>
    </source>
</evidence>
<evidence type="ECO:0000313" key="2">
    <source>
        <dbReference type="Proteomes" id="UP000283841"/>
    </source>
</evidence>
<dbReference type="RefSeq" id="XP_028488302.1">
    <property type="nucleotide sequence ID" value="XM_028630094.1"/>
</dbReference>
<keyword evidence="2" id="KW-1185">Reference proteome</keyword>
<dbReference type="Proteomes" id="UP000283841">
    <property type="component" value="Unassembled WGS sequence"/>
</dbReference>
<sequence length="318" mass="37201">MLPDHPLKRFKLFRSKDLVESKPSKGPEKLTEEEWIKKLKNSKKTKDWIAPCLSSDLSLVAKVRVLDVVPLSFYNDEYGMRQLIRALERSGLSQLDQFIRYKWFHKNLNNRRVDSELTWCQEVVKADILGRQIVQREIYIKEQMHALRKSLDLSSLSDTDTSSIPEHYKEQHNKLGIYEEELQNINREYLIHYRNHWKLRVEAPRGPLKWAFDVTNQRSMWASLPWLKEDCAGRGGCCARSCGCCAKPRDTNRHLYNQGHCTTACACCIHAHTIDDQNALDDIKDFPFDATSLPWNGYTRRVIEAYIFRLDSISLKLQ</sequence>
<gene>
    <name evidence="1" type="ORF">C8Q69DRAFT_459642</name>
</gene>
<comment type="caution">
    <text evidence="1">The sequence shown here is derived from an EMBL/GenBank/DDBJ whole genome shotgun (WGS) entry which is preliminary data.</text>
</comment>
<dbReference type="STRING" id="264951.A0A443I3Q0"/>
<dbReference type="EMBL" id="RCNU01000002">
    <property type="protein sequence ID" value="RWQ98657.1"/>
    <property type="molecule type" value="Genomic_DNA"/>
</dbReference>
<name>A0A443I3Q0_BYSSP</name>
<dbReference type="AlphaFoldDB" id="A0A443I3Q0"/>
<dbReference type="GeneID" id="39599371"/>
<protein>
    <submittedName>
        <fullName evidence="1">Uncharacterized protein</fullName>
    </submittedName>
</protein>
<accession>A0A443I3Q0</accession>
<reference evidence="1 2" key="1">
    <citation type="journal article" date="2018" name="Front. Microbiol.">
        <title>Genomic and genetic insights into a cosmopolitan fungus, Paecilomyces variotii (Eurotiales).</title>
        <authorList>
            <person name="Urquhart A.S."/>
            <person name="Mondo S.J."/>
            <person name="Makela M.R."/>
            <person name="Hane J.K."/>
            <person name="Wiebenga A."/>
            <person name="He G."/>
            <person name="Mihaltcheva S."/>
            <person name="Pangilinan J."/>
            <person name="Lipzen A."/>
            <person name="Barry K."/>
            <person name="de Vries R.P."/>
            <person name="Grigoriev I.V."/>
            <person name="Idnurm A."/>
        </authorList>
    </citation>
    <scope>NUCLEOTIDE SEQUENCE [LARGE SCALE GENOMIC DNA]</scope>
    <source>
        <strain evidence="1 2">CBS 101075</strain>
    </source>
</reference>